<gene>
    <name evidence="1" type="ORF">C4900_00175</name>
</gene>
<keyword evidence="2" id="KW-1185">Reference proteome</keyword>
<dbReference type="InterPro" id="IPR023393">
    <property type="entry name" value="START-like_dom_sf"/>
</dbReference>
<dbReference type="Pfam" id="PF10604">
    <property type="entry name" value="Polyketide_cyc2"/>
    <property type="match status" value="1"/>
</dbReference>
<name>A0A368HII3_9GAMM</name>
<reference evidence="1 2" key="1">
    <citation type="submission" date="2018-02" db="EMBL/GenBank/DDBJ databases">
        <title>Insights into the biology of acidophilic members of the Acidiferrobacteraceae family derived from comparative genomic analyses.</title>
        <authorList>
            <person name="Issotta F."/>
            <person name="Thyssen C."/>
            <person name="Mena C."/>
            <person name="Moya A."/>
            <person name="Bellenberg S."/>
            <person name="Sproer C."/>
            <person name="Covarrubias P.C."/>
            <person name="Sand W."/>
            <person name="Quatrini R."/>
            <person name="Vera M."/>
        </authorList>
    </citation>
    <scope>NUCLEOTIDE SEQUENCE [LARGE SCALE GENOMIC DNA]</scope>
    <source>
        <strain evidence="2">m-1</strain>
    </source>
</reference>
<dbReference type="InterPro" id="IPR019587">
    <property type="entry name" value="Polyketide_cyclase/dehydratase"/>
</dbReference>
<evidence type="ECO:0000313" key="1">
    <source>
        <dbReference type="EMBL" id="RCN58259.1"/>
    </source>
</evidence>
<accession>A0A368HII3</accession>
<sequence length="222" mass="25000">MSRPSATFAHTSVITTRSSRIAANASRPGRARLSHLVLVAALGAPVLMPAWASQPPRITVSAHGDRFHMSLDMRLRAPIRRVWQVITDYADIKRLNPAVKRSTVMRRDGLTLLRMHITSCVLFICFPVTQTEAMTTRGHHWVRGVIIPRLSSFRSGYSQWRLRTVVGGTEAHFDATLAPSFFIPPLIGPWMIRRKLRNEMDKTAAHLRAWVDAKTPYKASGR</sequence>
<dbReference type="AlphaFoldDB" id="A0A368HII3"/>
<comment type="caution">
    <text evidence="1">The sequence shown here is derived from an EMBL/GenBank/DDBJ whole genome shotgun (WGS) entry which is preliminary data.</text>
</comment>
<dbReference type="SUPFAM" id="SSF55961">
    <property type="entry name" value="Bet v1-like"/>
    <property type="match status" value="1"/>
</dbReference>
<evidence type="ECO:0008006" key="3">
    <source>
        <dbReference type="Google" id="ProtNLM"/>
    </source>
</evidence>
<proteinExistence type="predicted"/>
<dbReference type="Proteomes" id="UP000253250">
    <property type="component" value="Unassembled WGS sequence"/>
</dbReference>
<organism evidence="1 2">
    <name type="scientific">Acidiferrobacter thiooxydans</name>
    <dbReference type="NCBI Taxonomy" id="163359"/>
    <lineage>
        <taxon>Bacteria</taxon>
        <taxon>Pseudomonadati</taxon>
        <taxon>Pseudomonadota</taxon>
        <taxon>Gammaproteobacteria</taxon>
        <taxon>Acidiferrobacterales</taxon>
        <taxon>Acidiferrobacteraceae</taxon>
        <taxon>Acidiferrobacter</taxon>
    </lineage>
</organism>
<dbReference type="OrthoDB" id="5568133at2"/>
<dbReference type="Gene3D" id="3.30.530.20">
    <property type="match status" value="1"/>
</dbReference>
<dbReference type="EMBL" id="PSYR01000001">
    <property type="protein sequence ID" value="RCN58259.1"/>
    <property type="molecule type" value="Genomic_DNA"/>
</dbReference>
<protein>
    <recommendedName>
        <fullName evidence="3">Ribosome association toxin RatA</fullName>
    </recommendedName>
</protein>
<evidence type="ECO:0000313" key="2">
    <source>
        <dbReference type="Proteomes" id="UP000253250"/>
    </source>
</evidence>